<feature type="region of interest" description="Disordered" evidence="2">
    <location>
        <begin position="74"/>
        <end position="102"/>
    </location>
</feature>
<dbReference type="GO" id="GO:0005730">
    <property type="term" value="C:nucleolus"/>
    <property type="evidence" value="ECO:0007669"/>
    <property type="project" value="TreeGrafter"/>
</dbReference>
<dbReference type="InterPro" id="IPR007955">
    <property type="entry name" value="Bystin"/>
</dbReference>
<dbReference type="PANTHER" id="PTHR12821">
    <property type="entry name" value="BYSTIN"/>
    <property type="match status" value="1"/>
</dbReference>
<dbReference type="GO" id="GO:0006364">
    <property type="term" value="P:rRNA processing"/>
    <property type="evidence" value="ECO:0007669"/>
    <property type="project" value="TreeGrafter"/>
</dbReference>
<reference evidence="3" key="2">
    <citation type="submission" date="2014-06" db="EMBL/GenBank/DDBJ databases">
        <title>The complete genome of Blastobotrys (Arxula) adeninivorans LS3 - a yeast of biotechnological interest.</title>
        <authorList>
            <person name="Kunze G."/>
            <person name="Gaillardin C."/>
            <person name="Czernicka M."/>
            <person name="Durrens P."/>
            <person name="Martin T."/>
            <person name="Boer E."/>
            <person name="Gabaldon T."/>
            <person name="Cruz J."/>
            <person name="Talla E."/>
            <person name="Marck C."/>
            <person name="Goffeau A."/>
            <person name="Barbe V."/>
            <person name="Baret P."/>
            <person name="Baronian K."/>
            <person name="Beier S."/>
            <person name="Bleykasten C."/>
            <person name="Bode R."/>
            <person name="Casaregola S."/>
            <person name="Despons L."/>
            <person name="Fairhead C."/>
            <person name="Giersberg M."/>
            <person name="Gierski P."/>
            <person name="Hahnel U."/>
            <person name="Hartmann A."/>
            <person name="Jankowska D."/>
            <person name="Jubin C."/>
            <person name="Jung P."/>
            <person name="Lafontaine I."/>
            <person name="Leh-Louis V."/>
            <person name="Lemaire M."/>
            <person name="Marcet-Houben M."/>
            <person name="Mascher M."/>
            <person name="Morel G."/>
            <person name="Richard G.-F."/>
            <person name="Riechen J."/>
            <person name="Sacerdot C."/>
            <person name="Sarkar A."/>
            <person name="Savel G."/>
            <person name="Schacherer J."/>
            <person name="Sherman D."/>
            <person name="Straub M.-L."/>
            <person name="Stein N."/>
            <person name="Thierry A."/>
            <person name="Trautwein-Schult A."/>
            <person name="Westhof E."/>
            <person name="Worch S."/>
            <person name="Dujon B."/>
            <person name="Souciet J.-L."/>
            <person name="Wincker P."/>
            <person name="Scholz U."/>
            <person name="Neuveglise N."/>
        </authorList>
    </citation>
    <scope>NUCLEOTIDE SEQUENCE</scope>
    <source>
        <strain evidence="3">LS3</strain>
    </source>
</reference>
<evidence type="ECO:0000256" key="1">
    <source>
        <dbReference type="ARBA" id="ARBA00007114"/>
    </source>
</evidence>
<name>A0A060SW63_BLAAD</name>
<feature type="region of interest" description="Disordered" evidence="2">
    <location>
        <begin position="1"/>
        <end position="44"/>
    </location>
</feature>
<dbReference type="GO" id="GO:0005737">
    <property type="term" value="C:cytoplasm"/>
    <property type="evidence" value="ECO:0007669"/>
    <property type="project" value="TreeGrafter"/>
</dbReference>
<dbReference type="GO" id="GO:0030515">
    <property type="term" value="F:snoRNA binding"/>
    <property type="evidence" value="ECO:0007669"/>
    <property type="project" value="TreeGrafter"/>
</dbReference>
<evidence type="ECO:0000256" key="2">
    <source>
        <dbReference type="SAM" id="MobiDB-lite"/>
    </source>
</evidence>
<gene>
    <name evidence="3" type="ORF">GNLVRS02_ARAD1A02398g</name>
</gene>
<protein>
    <submittedName>
        <fullName evidence="3">ARAD1A02398p</fullName>
    </submittedName>
</protein>
<proteinExistence type="inferred from homology"/>
<evidence type="ECO:0000313" key="3">
    <source>
        <dbReference type="EMBL" id="CDP33130.1"/>
    </source>
</evidence>
<accession>A0A060SW63</accession>
<comment type="similarity">
    <text evidence="1">Belongs to the bystin family.</text>
</comment>
<dbReference type="GO" id="GO:0030688">
    <property type="term" value="C:preribosome, small subunit precursor"/>
    <property type="evidence" value="ECO:0007669"/>
    <property type="project" value="TreeGrafter"/>
</dbReference>
<dbReference type="Pfam" id="PF05291">
    <property type="entry name" value="Bystin"/>
    <property type="match status" value="1"/>
</dbReference>
<sequence>MPKAPKTKQRHDPLHADITNGDGLLKARPSKRAPRERDEEANENYVDAGLSRKILAMARAQQKEIEAEERAELAARGIDSDDDWEDDEEVEYVEDEDFEDDEEFEAYHEDIEELEVDPEEEALFNRYMGRGDDDGEEPQMTLADKIMAKVREKEMEMSGTGGPKQQQDEEQVGVMLPPKVIEVYEKVGELLSRYRSGKLPKVFKMIPSLKHWQDVLYVTQPESWSPNALYEATRLFVSNLKAEQCQSFVQDVLLERFREEVQSSKTVNYHTYRALKKALYKPAAFFKGFLFPLCESGTCTLKEAVIVGSVLTKVSIPVLHSAVALMKLAEMEYAGPTSLFIKILLDKKYALPYKVVDAVVFHFIRFRTHQGTLPVVWHQSFLVFAQRYKNDITPDQRDALLDVVREQFHHSMGAEIRRELISGAPRGAIVDVEMK</sequence>
<feature type="compositionally biased region" description="Acidic residues" evidence="2">
    <location>
        <begin position="80"/>
        <end position="102"/>
    </location>
</feature>
<dbReference type="AlphaFoldDB" id="A0A060SW63"/>
<dbReference type="PhylomeDB" id="A0A060SW63"/>
<reference evidence="3" key="1">
    <citation type="submission" date="2014-02" db="EMBL/GenBank/DDBJ databases">
        <authorList>
            <person name="Genoscope - CEA"/>
        </authorList>
    </citation>
    <scope>NUCLEOTIDE SEQUENCE</scope>
    <source>
        <strain evidence="3">LS3</strain>
    </source>
</reference>
<dbReference type="PANTHER" id="PTHR12821:SF0">
    <property type="entry name" value="BYSTIN"/>
    <property type="match status" value="1"/>
</dbReference>
<organism evidence="3">
    <name type="scientific">Blastobotrys adeninivorans</name>
    <name type="common">Yeast</name>
    <name type="synonym">Arxula adeninivorans</name>
    <dbReference type="NCBI Taxonomy" id="409370"/>
    <lineage>
        <taxon>Eukaryota</taxon>
        <taxon>Fungi</taxon>
        <taxon>Dikarya</taxon>
        <taxon>Ascomycota</taxon>
        <taxon>Saccharomycotina</taxon>
        <taxon>Dipodascomycetes</taxon>
        <taxon>Dipodascales</taxon>
        <taxon>Trichomonascaceae</taxon>
        <taxon>Blastobotrys</taxon>
    </lineage>
</organism>
<dbReference type="EMBL" id="HG937691">
    <property type="protein sequence ID" value="CDP33130.1"/>
    <property type="molecule type" value="Genomic_DNA"/>
</dbReference>